<proteinExistence type="predicted"/>
<protein>
    <submittedName>
        <fullName evidence="2">OLC1v1004084C1</fullName>
    </submittedName>
</protein>
<accession>A0AAV1DCQ2</accession>
<evidence type="ECO:0000256" key="1">
    <source>
        <dbReference type="SAM" id="MobiDB-lite"/>
    </source>
</evidence>
<dbReference type="EMBL" id="OX459122">
    <property type="protein sequence ID" value="CAI9105211.1"/>
    <property type="molecule type" value="Genomic_DNA"/>
</dbReference>
<feature type="region of interest" description="Disordered" evidence="1">
    <location>
        <begin position="12"/>
        <end position="38"/>
    </location>
</feature>
<sequence>MHRVTLVHHYRRRASAVTGGDSDRLPTPRPAGEPPGGKRHRTFIVMVVEAISFRRIPSVPMLVKVIQSEYRRRRVGGDRWRARVRGLVSPWHVKVPDGLQSSDVDDPEPEGVVLPAAQILVPTTGSSLHFPSMQVSSPSQSSEPVHEPPQEAAVARDGRKTIKMKRENNMKFDMVNI</sequence>
<evidence type="ECO:0000313" key="3">
    <source>
        <dbReference type="Proteomes" id="UP001161247"/>
    </source>
</evidence>
<reference evidence="2" key="1">
    <citation type="submission" date="2023-03" db="EMBL/GenBank/DDBJ databases">
        <authorList>
            <person name="Julca I."/>
        </authorList>
    </citation>
    <scope>NUCLEOTIDE SEQUENCE</scope>
</reference>
<dbReference type="AlphaFoldDB" id="A0AAV1DCQ2"/>
<evidence type="ECO:0000313" key="2">
    <source>
        <dbReference type="EMBL" id="CAI9105211.1"/>
    </source>
</evidence>
<dbReference type="Proteomes" id="UP001161247">
    <property type="component" value="Chromosome 5"/>
</dbReference>
<feature type="region of interest" description="Disordered" evidence="1">
    <location>
        <begin position="132"/>
        <end position="160"/>
    </location>
</feature>
<keyword evidence="3" id="KW-1185">Reference proteome</keyword>
<feature type="compositionally biased region" description="Low complexity" evidence="1">
    <location>
        <begin position="132"/>
        <end position="143"/>
    </location>
</feature>
<feature type="compositionally biased region" description="Basic and acidic residues" evidence="1">
    <location>
        <begin position="144"/>
        <end position="160"/>
    </location>
</feature>
<organism evidence="2 3">
    <name type="scientific">Oldenlandia corymbosa var. corymbosa</name>
    <dbReference type="NCBI Taxonomy" id="529605"/>
    <lineage>
        <taxon>Eukaryota</taxon>
        <taxon>Viridiplantae</taxon>
        <taxon>Streptophyta</taxon>
        <taxon>Embryophyta</taxon>
        <taxon>Tracheophyta</taxon>
        <taxon>Spermatophyta</taxon>
        <taxon>Magnoliopsida</taxon>
        <taxon>eudicotyledons</taxon>
        <taxon>Gunneridae</taxon>
        <taxon>Pentapetalae</taxon>
        <taxon>asterids</taxon>
        <taxon>lamiids</taxon>
        <taxon>Gentianales</taxon>
        <taxon>Rubiaceae</taxon>
        <taxon>Rubioideae</taxon>
        <taxon>Spermacoceae</taxon>
        <taxon>Hedyotis-Oldenlandia complex</taxon>
        <taxon>Oldenlandia</taxon>
    </lineage>
</organism>
<gene>
    <name evidence="2" type="ORF">OLC1_LOCUS13957</name>
</gene>
<name>A0AAV1DCQ2_OLDCO</name>